<keyword evidence="2" id="KW-1003">Cell membrane</keyword>
<organism evidence="7 8">
    <name type="scientific">Sulfurospirillum tamanense</name>
    <dbReference type="NCBI Taxonomy" id="2813362"/>
    <lineage>
        <taxon>Bacteria</taxon>
        <taxon>Pseudomonadati</taxon>
        <taxon>Campylobacterota</taxon>
        <taxon>Epsilonproteobacteria</taxon>
        <taxon>Campylobacterales</taxon>
        <taxon>Sulfurospirillaceae</taxon>
        <taxon>Sulfurospirillum</taxon>
    </lineage>
</organism>
<protein>
    <submittedName>
        <fullName evidence="7">Phosphate-starvation-inducible PsiE family protein</fullName>
    </submittedName>
</protein>
<evidence type="ECO:0000256" key="2">
    <source>
        <dbReference type="ARBA" id="ARBA00022475"/>
    </source>
</evidence>
<evidence type="ECO:0000256" key="6">
    <source>
        <dbReference type="SAM" id="Phobius"/>
    </source>
</evidence>
<evidence type="ECO:0000256" key="1">
    <source>
        <dbReference type="ARBA" id="ARBA00004651"/>
    </source>
</evidence>
<dbReference type="RefSeq" id="WP_205459358.1">
    <property type="nucleotide sequence ID" value="NZ_JAFHKK010000017.1"/>
</dbReference>
<evidence type="ECO:0000256" key="4">
    <source>
        <dbReference type="ARBA" id="ARBA00022989"/>
    </source>
</evidence>
<reference evidence="7" key="1">
    <citation type="submission" date="2021-02" db="EMBL/GenBank/DDBJ databases">
        <title>Sulfurospirillum tamanensis sp. nov.</title>
        <authorList>
            <person name="Frolova A."/>
            <person name="Merkel A."/>
            <person name="Slobodkin A."/>
        </authorList>
    </citation>
    <scope>NUCLEOTIDE SEQUENCE</scope>
    <source>
        <strain evidence="7">T05b</strain>
    </source>
</reference>
<dbReference type="Proteomes" id="UP000703590">
    <property type="component" value="Unassembled WGS sequence"/>
</dbReference>
<accession>A0ABS2WT14</accession>
<feature type="transmembrane region" description="Helical" evidence="6">
    <location>
        <begin position="38"/>
        <end position="61"/>
    </location>
</feature>
<dbReference type="InterPro" id="IPR020948">
    <property type="entry name" value="P_starv_induced_PsiE-like"/>
</dbReference>
<evidence type="ECO:0000256" key="5">
    <source>
        <dbReference type="ARBA" id="ARBA00023136"/>
    </source>
</evidence>
<comment type="caution">
    <text evidence="7">The sequence shown here is derived from an EMBL/GenBank/DDBJ whole genome shotgun (WGS) entry which is preliminary data.</text>
</comment>
<proteinExistence type="predicted"/>
<keyword evidence="4 6" id="KW-1133">Transmembrane helix</keyword>
<name>A0ABS2WT14_9BACT</name>
<dbReference type="Pfam" id="PF06146">
    <property type="entry name" value="PsiE"/>
    <property type="match status" value="1"/>
</dbReference>
<evidence type="ECO:0000256" key="3">
    <source>
        <dbReference type="ARBA" id="ARBA00022692"/>
    </source>
</evidence>
<feature type="transmembrane region" description="Helical" evidence="6">
    <location>
        <begin position="93"/>
        <end position="113"/>
    </location>
</feature>
<keyword evidence="8" id="KW-1185">Reference proteome</keyword>
<gene>
    <name evidence="7" type="ORF">JWV37_08455</name>
</gene>
<evidence type="ECO:0000313" key="8">
    <source>
        <dbReference type="Proteomes" id="UP000703590"/>
    </source>
</evidence>
<feature type="transmembrane region" description="Helical" evidence="6">
    <location>
        <begin position="12"/>
        <end position="32"/>
    </location>
</feature>
<keyword evidence="3 6" id="KW-0812">Transmembrane</keyword>
<comment type="subcellular location">
    <subcellularLocation>
        <location evidence="1">Cell membrane</location>
        <topology evidence="1">Multi-pass membrane protein</topology>
    </subcellularLocation>
</comment>
<keyword evidence="5 6" id="KW-0472">Membrane</keyword>
<evidence type="ECO:0000313" key="7">
    <source>
        <dbReference type="EMBL" id="MBN2964811.1"/>
    </source>
</evidence>
<dbReference type="EMBL" id="JAFHKK010000017">
    <property type="protein sequence ID" value="MBN2964811.1"/>
    <property type="molecule type" value="Genomic_DNA"/>
</dbReference>
<reference evidence="7" key="2">
    <citation type="submission" date="2021-02" db="EMBL/GenBank/DDBJ databases">
        <authorList>
            <person name="Merkel A.Y."/>
        </authorList>
    </citation>
    <scope>NUCLEOTIDE SEQUENCE</scope>
    <source>
        <strain evidence="7">T05b</strain>
    </source>
</reference>
<sequence>MGQYLSLQKAPEYIKFSITFLLFVLVKDFSAVDSFSTLAVALLEFIIILELVHMLIGFLFNEGNRIKLRLMIDSTIVFFIRDIMLIVNDKFDMAKIVSVLGIIAALFVFRIVATKYSPSVIEEEISGRIKKIG</sequence>